<comment type="similarity">
    <text evidence="1 11">Belongs to the class-I pyridine nucleotide-disulfide oxidoreductase family.</text>
</comment>
<dbReference type="Proteomes" id="UP000000851">
    <property type="component" value="Chromosome"/>
</dbReference>
<dbReference type="NCBIfam" id="NF005884">
    <property type="entry name" value="PRK07846.1"/>
    <property type="match status" value="1"/>
</dbReference>
<dbReference type="EMBL" id="CP001700">
    <property type="protein sequence ID" value="ACU72394.1"/>
    <property type="molecule type" value="Genomic_DNA"/>
</dbReference>
<evidence type="ECO:0000256" key="3">
    <source>
        <dbReference type="ARBA" id="ARBA00022827"/>
    </source>
</evidence>
<proteinExistence type="inferred from homology"/>
<dbReference type="GO" id="GO:0003955">
    <property type="term" value="F:NAD(P)H dehydrogenase (quinone) activity"/>
    <property type="evidence" value="ECO:0007669"/>
    <property type="project" value="TreeGrafter"/>
</dbReference>
<dbReference type="eggNOG" id="COG1249">
    <property type="taxonomic scope" value="Bacteria"/>
</dbReference>
<dbReference type="PANTHER" id="PTHR43014:SF4">
    <property type="entry name" value="PYRIDINE NUCLEOTIDE-DISULFIDE OXIDOREDUCTASE RCLA-RELATED"/>
    <property type="match status" value="1"/>
</dbReference>
<keyword evidence="6" id="KW-1015">Disulfide bond</keyword>
<dbReference type="InterPro" id="IPR023753">
    <property type="entry name" value="FAD/NAD-binding_dom"/>
</dbReference>
<name>C7Q974_CATAD</name>
<dbReference type="GO" id="GO:0016668">
    <property type="term" value="F:oxidoreductase activity, acting on a sulfur group of donors, NAD(P) as acceptor"/>
    <property type="evidence" value="ECO:0007669"/>
    <property type="project" value="InterPro"/>
</dbReference>
<dbReference type="InterPro" id="IPR001100">
    <property type="entry name" value="Pyr_nuc-diS_OxRdtase"/>
</dbReference>
<protein>
    <submittedName>
        <fullName evidence="14">Pyridine nucleotide-disulphide oxidoreductase dimerisation region</fullName>
    </submittedName>
</protein>
<keyword evidence="5 11" id="KW-0560">Oxidoreductase</keyword>
<dbReference type="PROSITE" id="PS00076">
    <property type="entry name" value="PYRIDINE_REDOX_1"/>
    <property type="match status" value="1"/>
</dbReference>
<evidence type="ECO:0000313" key="15">
    <source>
        <dbReference type="Proteomes" id="UP000000851"/>
    </source>
</evidence>
<dbReference type="PRINTS" id="PR00368">
    <property type="entry name" value="FADPNR"/>
</dbReference>
<dbReference type="GO" id="GO:0050660">
    <property type="term" value="F:flavin adenine dinucleotide binding"/>
    <property type="evidence" value="ECO:0007669"/>
    <property type="project" value="TreeGrafter"/>
</dbReference>
<dbReference type="Pfam" id="PF02852">
    <property type="entry name" value="Pyr_redox_dim"/>
    <property type="match status" value="1"/>
</dbReference>
<keyword evidence="3 9" id="KW-0274">FAD</keyword>
<gene>
    <name evidence="14" type="ordered locus">Caci_3488</name>
</gene>
<feature type="binding site" evidence="9">
    <location>
        <begin position="177"/>
        <end position="184"/>
    </location>
    <ligand>
        <name>NAD(+)</name>
        <dbReference type="ChEBI" id="CHEBI:57540"/>
    </ligand>
</feature>
<evidence type="ECO:0000256" key="5">
    <source>
        <dbReference type="ARBA" id="ARBA00023002"/>
    </source>
</evidence>
<dbReference type="InterPro" id="IPR012999">
    <property type="entry name" value="Pyr_OxRdtase_I_AS"/>
</dbReference>
<feature type="domain" description="Pyridine nucleotide-disulphide oxidoreductase dimerisation" evidence="12">
    <location>
        <begin position="355"/>
        <end position="464"/>
    </location>
</feature>
<evidence type="ECO:0000256" key="9">
    <source>
        <dbReference type="PIRSR" id="PIRSR000350-3"/>
    </source>
</evidence>
<dbReference type="PANTHER" id="PTHR43014">
    <property type="entry name" value="MERCURIC REDUCTASE"/>
    <property type="match status" value="1"/>
</dbReference>
<dbReference type="InParanoid" id="C7Q974"/>
<evidence type="ECO:0000259" key="13">
    <source>
        <dbReference type="Pfam" id="PF07992"/>
    </source>
</evidence>
<dbReference type="AlphaFoldDB" id="C7Q974"/>
<accession>C7Q974</accession>
<dbReference type="FunCoup" id="C7Q974">
    <property type="interactions" value="50"/>
</dbReference>
<dbReference type="STRING" id="479433.Caci_3488"/>
<feature type="binding site" evidence="9">
    <location>
        <position position="50"/>
    </location>
    <ligand>
        <name>FAD</name>
        <dbReference type="ChEBI" id="CHEBI:57692"/>
    </ligand>
</feature>
<feature type="active site" description="Proton acceptor" evidence="8">
    <location>
        <position position="454"/>
    </location>
</feature>
<feature type="binding site" evidence="9">
    <location>
        <position position="278"/>
    </location>
    <ligand>
        <name>NAD(+)</name>
        <dbReference type="ChEBI" id="CHEBI:57540"/>
    </ligand>
</feature>
<dbReference type="InterPro" id="IPR036188">
    <property type="entry name" value="FAD/NAD-bd_sf"/>
</dbReference>
<keyword evidence="2 11" id="KW-0285">Flavoprotein</keyword>
<organism evidence="14 15">
    <name type="scientific">Catenulispora acidiphila (strain DSM 44928 / JCM 14897 / NBRC 102108 / NRRL B-24433 / ID139908)</name>
    <dbReference type="NCBI Taxonomy" id="479433"/>
    <lineage>
        <taxon>Bacteria</taxon>
        <taxon>Bacillati</taxon>
        <taxon>Actinomycetota</taxon>
        <taxon>Actinomycetes</taxon>
        <taxon>Catenulisporales</taxon>
        <taxon>Catenulisporaceae</taxon>
        <taxon>Catenulispora</taxon>
    </lineage>
</organism>
<comment type="cofactor">
    <cofactor evidence="9">
        <name>FAD</name>
        <dbReference type="ChEBI" id="CHEBI:57692"/>
    </cofactor>
    <text evidence="9">Binds 1 FAD per subunit.</text>
</comment>
<dbReference type="OrthoDB" id="4678789at2"/>
<evidence type="ECO:0000256" key="1">
    <source>
        <dbReference type="ARBA" id="ARBA00007532"/>
    </source>
</evidence>
<dbReference type="InterPro" id="IPR004099">
    <property type="entry name" value="Pyr_nucl-diS_OxRdtase_dimer"/>
</dbReference>
<evidence type="ECO:0000256" key="2">
    <source>
        <dbReference type="ARBA" id="ARBA00022630"/>
    </source>
</evidence>
<sequence>MKHFDLVVIGSGSGDTVIGDRPAGWTVALVEDQAVGFGGTCLNVGCIPSKMFVHTADLAEDARAANAFGVDLPAPAVRWLAIRKRVFDRIDQRSADGLRDSRAGGPNLTLFEGKGQFTGPNTLLVNDGETISADRFVIAAGSRPIVPDVPGLQDAGFLTNETIMRVEKLPERLVILGAGAIAAEFSHVFSALGVHVTVISRSGSMLTREDEDVSQLFTGIARRKWDLRQRREATRVERTSTGIRVHLRDPDGGDGDDVDDVESVQEFVEGDELLVAVGRRSNADRLNLSAAGVATHPDGRIAVDSRQRTNVPGIFAIGDVSSEHQLKHVANHEARVVAHNFSHPDEPTESDHRFVPHAVFTSPQIASVGLTEQRARAEGVPYVVGKRDYSEIAYGWAMNDPEGFAKVLADPQTGRLLGAHIIGPQASVLIQPLIQAMSLGQDAATVARGQYWIHPAMSELVENALLDLPQRSAKSPVN</sequence>
<dbReference type="SUPFAM" id="SSF55424">
    <property type="entry name" value="FAD/NAD-linked reductases, dimerisation (C-terminal) domain"/>
    <property type="match status" value="1"/>
</dbReference>
<dbReference type="Gene3D" id="3.50.50.60">
    <property type="entry name" value="FAD/NAD(P)-binding domain"/>
    <property type="match status" value="2"/>
</dbReference>
<feature type="disulfide bond" description="Redox-active" evidence="10">
    <location>
        <begin position="41"/>
        <end position="46"/>
    </location>
</feature>
<keyword evidence="9" id="KW-0547">Nucleotide-binding</keyword>
<dbReference type="Gene3D" id="3.30.390.30">
    <property type="match status" value="1"/>
</dbReference>
<evidence type="ECO:0000256" key="7">
    <source>
        <dbReference type="ARBA" id="ARBA00023284"/>
    </source>
</evidence>
<evidence type="ECO:0000256" key="11">
    <source>
        <dbReference type="RuleBase" id="RU003691"/>
    </source>
</evidence>
<feature type="domain" description="FAD/NAD(P)-binding" evidence="13">
    <location>
        <begin position="4"/>
        <end position="333"/>
    </location>
</feature>
<keyword evidence="4" id="KW-0521">NADP</keyword>
<dbReference type="SUPFAM" id="SSF51905">
    <property type="entry name" value="FAD/NAD(P)-binding domain"/>
    <property type="match status" value="1"/>
</dbReference>
<dbReference type="FunFam" id="3.30.390.30:FF:000001">
    <property type="entry name" value="Dihydrolipoyl dehydrogenase"/>
    <property type="match status" value="1"/>
</dbReference>
<evidence type="ECO:0000256" key="8">
    <source>
        <dbReference type="PIRSR" id="PIRSR000350-2"/>
    </source>
</evidence>
<evidence type="ECO:0000256" key="6">
    <source>
        <dbReference type="ARBA" id="ARBA00023157"/>
    </source>
</evidence>
<evidence type="ECO:0000259" key="12">
    <source>
        <dbReference type="Pfam" id="PF02852"/>
    </source>
</evidence>
<evidence type="ECO:0000256" key="10">
    <source>
        <dbReference type="PIRSR" id="PIRSR000350-4"/>
    </source>
</evidence>
<feature type="binding site" evidence="9">
    <location>
        <position position="115"/>
    </location>
    <ligand>
        <name>FAD</name>
        <dbReference type="ChEBI" id="CHEBI:57692"/>
    </ligand>
</feature>
<keyword evidence="15" id="KW-1185">Reference proteome</keyword>
<feature type="binding site" evidence="9">
    <location>
        <position position="319"/>
    </location>
    <ligand>
        <name>FAD</name>
        <dbReference type="ChEBI" id="CHEBI:57692"/>
    </ligand>
</feature>
<dbReference type="PIRSF" id="PIRSF000350">
    <property type="entry name" value="Mercury_reductase_MerA"/>
    <property type="match status" value="1"/>
</dbReference>
<keyword evidence="9" id="KW-0520">NAD</keyword>
<reference evidence="14 15" key="1">
    <citation type="journal article" date="2009" name="Stand. Genomic Sci.">
        <title>Complete genome sequence of Catenulispora acidiphila type strain (ID 139908).</title>
        <authorList>
            <person name="Copeland A."/>
            <person name="Lapidus A."/>
            <person name="Glavina Del Rio T."/>
            <person name="Nolan M."/>
            <person name="Lucas S."/>
            <person name="Chen F."/>
            <person name="Tice H."/>
            <person name="Cheng J.F."/>
            <person name="Bruce D."/>
            <person name="Goodwin L."/>
            <person name="Pitluck S."/>
            <person name="Mikhailova N."/>
            <person name="Pati A."/>
            <person name="Ivanova N."/>
            <person name="Mavromatis K."/>
            <person name="Chen A."/>
            <person name="Palaniappan K."/>
            <person name="Chain P."/>
            <person name="Land M."/>
            <person name="Hauser L."/>
            <person name="Chang Y.J."/>
            <person name="Jeffries C.D."/>
            <person name="Chertkov O."/>
            <person name="Brettin T."/>
            <person name="Detter J.C."/>
            <person name="Han C."/>
            <person name="Ali Z."/>
            <person name="Tindall B.J."/>
            <person name="Goker M."/>
            <person name="Bristow J."/>
            <person name="Eisen J.A."/>
            <person name="Markowitz V."/>
            <person name="Hugenholtz P."/>
            <person name="Kyrpides N.C."/>
            <person name="Klenk H.P."/>
        </authorList>
    </citation>
    <scope>NUCLEOTIDE SEQUENCE [LARGE SCALE GENOMIC DNA]</scope>
    <source>
        <strain evidence="15">DSM 44928 / JCM 14897 / NBRC 102108 / NRRL B-24433 / ID139908</strain>
    </source>
</reference>
<dbReference type="Pfam" id="PF07992">
    <property type="entry name" value="Pyr_redox_2"/>
    <property type="match status" value="1"/>
</dbReference>
<dbReference type="HOGENOM" id="CLU_016755_1_2_11"/>
<keyword evidence="7 11" id="KW-0676">Redox-active center</keyword>
<evidence type="ECO:0000313" key="14">
    <source>
        <dbReference type="EMBL" id="ACU72394.1"/>
    </source>
</evidence>
<dbReference type="RefSeq" id="WP_015792123.1">
    <property type="nucleotide sequence ID" value="NC_013131.1"/>
</dbReference>
<evidence type="ECO:0000256" key="4">
    <source>
        <dbReference type="ARBA" id="ARBA00022857"/>
    </source>
</evidence>
<dbReference type="PRINTS" id="PR00411">
    <property type="entry name" value="PNDRDTASEI"/>
</dbReference>
<dbReference type="InterPro" id="IPR016156">
    <property type="entry name" value="FAD/NAD-linked_Rdtase_dimer_sf"/>
</dbReference>
<dbReference type="KEGG" id="cai:Caci_3488"/>